<organism evidence="6 7">
    <name type="scientific">Alysiella crassa</name>
    <dbReference type="NCBI Taxonomy" id="153491"/>
    <lineage>
        <taxon>Bacteria</taxon>
        <taxon>Pseudomonadati</taxon>
        <taxon>Pseudomonadota</taxon>
        <taxon>Betaproteobacteria</taxon>
        <taxon>Neisseriales</taxon>
        <taxon>Neisseriaceae</taxon>
        <taxon>Alysiella</taxon>
    </lineage>
</organism>
<gene>
    <name evidence="6" type="ORF">NCTC10283_00686</name>
</gene>
<comment type="similarity">
    <text evidence="5">Belongs to the UPF0756 family.</text>
</comment>
<evidence type="ECO:0000256" key="4">
    <source>
        <dbReference type="ARBA" id="ARBA00023136"/>
    </source>
</evidence>
<keyword evidence="7" id="KW-1185">Reference proteome</keyword>
<dbReference type="HAMAP" id="MF_01874">
    <property type="entry name" value="UPF0756"/>
    <property type="match status" value="1"/>
</dbReference>
<proteinExistence type="inferred from homology"/>
<dbReference type="Pfam" id="PF04284">
    <property type="entry name" value="DUF441"/>
    <property type="match status" value="1"/>
</dbReference>
<dbReference type="AlphaFoldDB" id="A0A376BMY5"/>
<dbReference type="GO" id="GO:0005886">
    <property type="term" value="C:plasma membrane"/>
    <property type="evidence" value="ECO:0007669"/>
    <property type="project" value="UniProtKB-SubCell"/>
</dbReference>
<dbReference type="OrthoDB" id="80306at2"/>
<reference evidence="6 7" key="1">
    <citation type="submission" date="2018-06" db="EMBL/GenBank/DDBJ databases">
        <authorList>
            <consortium name="Pathogen Informatics"/>
            <person name="Doyle S."/>
        </authorList>
    </citation>
    <scope>NUCLEOTIDE SEQUENCE [LARGE SCALE GENOMIC DNA]</scope>
    <source>
        <strain evidence="6 7">NCTC10283</strain>
    </source>
</reference>
<dbReference type="InterPro" id="IPR007382">
    <property type="entry name" value="UPF0756_TM"/>
</dbReference>
<evidence type="ECO:0000313" key="7">
    <source>
        <dbReference type="Proteomes" id="UP000254209"/>
    </source>
</evidence>
<name>A0A376BMY5_9NEIS</name>
<evidence type="ECO:0000256" key="2">
    <source>
        <dbReference type="ARBA" id="ARBA00022692"/>
    </source>
</evidence>
<dbReference type="EMBL" id="UFSO01000002">
    <property type="protein sequence ID" value="SSY70584.1"/>
    <property type="molecule type" value="Genomic_DNA"/>
</dbReference>
<dbReference type="PANTHER" id="PTHR38452:SF1">
    <property type="entry name" value="UPF0756 MEMBRANE PROTEIN YEAL"/>
    <property type="match status" value="1"/>
</dbReference>
<keyword evidence="4 5" id="KW-0472">Membrane</keyword>
<dbReference type="STRING" id="1120980.GCA_000745955_01747"/>
<evidence type="ECO:0000256" key="1">
    <source>
        <dbReference type="ARBA" id="ARBA00022475"/>
    </source>
</evidence>
<keyword evidence="3 5" id="KW-1133">Transmembrane helix</keyword>
<feature type="transmembrane region" description="Helical" evidence="5">
    <location>
        <begin position="115"/>
        <end position="148"/>
    </location>
</feature>
<feature type="transmembrane region" description="Helical" evidence="5">
    <location>
        <begin position="84"/>
        <end position="103"/>
    </location>
</feature>
<protein>
    <recommendedName>
        <fullName evidence="5">UPF0756 membrane protein NCTC10283_00686</fullName>
    </recommendedName>
</protein>
<comment type="caution">
    <text evidence="5">Lacks conserved residue(s) required for the propagation of feature annotation.</text>
</comment>
<keyword evidence="1 5" id="KW-1003">Cell membrane</keyword>
<evidence type="ECO:0000256" key="5">
    <source>
        <dbReference type="HAMAP-Rule" id="MF_01874"/>
    </source>
</evidence>
<evidence type="ECO:0000313" key="6">
    <source>
        <dbReference type="EMBL" id="SSY70584.1"/>
    </source>
</evidence>
<comment type="subcellular location">
    <subcellularLocation>
        <location evidence="5">Cell membrane</location>
        <topology evidence="5">Multi-pass membrane protein</topology>
    </subcellularLocation>
</comment>
<evidence type="ECO:0000256" key="3">
    <source>
        <dbReference type="ARBA" id="ARBA00022989"/>
    </source>
</evidence>
<sequence length="151" mass="15648">MMGQINPIALFLVVLIGLGVVGNNATITIAAAVLLLIQQTFLSKYLPLVDKYALQWGIILLTIGVLSPLVSGKTKLPPHLSDYVNVKMMLAMAVGVLVAWIAGRGIPLMGGQPVLVTGLLIGTILGVAFLGGVPVGPLIAAGLLSFLVDKI</sequence>
<dbReference type="Proteomes" id="UP000254209">
    <property type="component" value="Unassembled WGS sequence"/>
</dbReference>
<accession>A0A376BMY5</accession>
<feature type="transmembrane region" description="Helical" evidence="5">
    <location>
        <begin position="54"/>
        <end position="72"/>
    </location>
</feature>
<dbReference type="PANTHER" id="PTHR38452">
    <property type="entry name" value="UPF0756 MEMBRANE PROTEIN YEAL"/>
    <property type="match status" value="1"/>
</dbReference>
<keyword evidence="2 5" id="KW-0812">Transmembrane</keyword>